<sequence length="247" mass="27239">MPVLFSTRQQRVVADDWEDWEDETFEPKLAAGAANGHQFETKGQAVLASTKEPDASKFAGEDEDEDAPPTWEKNVPKPQQKKEVAKKSYEDKGRLQTIDEGPLDDPIAEKLRQQRLVEDADFAAAQELFGSNINLDTLQPKSAKDFEDFAAALVNKYMAPHAKSAHYKALVKALVKNAVKPLDLQQTKDIETAVAGMRSDKLKEKTAADAAKKLAGKKKTLNVGRSGGSAGLDDYKFDDPLDDDDFM</sequence>
<dbReference type="eggNOG" id="KOG4813">
    <property type="taxonomic scope" value="Eukaryota"/>
</dbReference>
<protein>
    <submittedName>
        <fullName evidence="5">Translation initiation factor eIF3 subunit</fullName>
    </submittedName>
</protein>
<feature type="region of interest" description="Disordered" evidence="4">
    <location>
        <begin position="221"/>
        <end position="247"/>
    </location>
</feature>
<keyword evidence="1" id="KW-0963">Cytoplasm</keyword>
<dbReference type="OrthoDB" id="20381at2759"/>
<dbReference type="InterPro" id="IPR023194">
    <property type="entry name" value="eIF3-like_dom_sf"/>
</dbReference>
<dbReference type="GO" id="GO:0005852">
    <property type="term" value="C:eukaryotic translation initiation factor 3 complex"/>
    <property type="evidence" value="ECO:0007669"/>
    <property type="project" value="InterPro"/>
</dbReference>
<evidence type="ECO:0000313" key="5">
    <source>
        <dbReference type="EMBL" id="EIE22233.1"/>
    </source>
</evidence>
<proteinExistence type="predicted"/>
<keyword evidence="6" id="KW-1185">Reference proteome</keyword>
<comment type="caution">
    <text evidence="5">The sequence shown here is derived from an EMBL/GenBank/DDBJ whole genome shotgun (WGS) entry which is preliminary data.</text>
</comment>
<dbReference type="PANTHER" id="PTHR21681:SF0">
    <property type="entry name" value="EUKARYOTIC TRANSLATION INITIATION FACTOR 3 SUBUNIT J"/>
    <property type="match status" value="1"/>
</dbReference>
<dbReference type="InterPro" id="IPR013906">
    <property type="entry name" value="eIF3j"/>
</dbReference>
<evidence type="ECO:0000256" key="3">
    <source>
        <dbReference type="ARBA" id="ARBA00022917"/>
    </source>
</evidence>
<accession>I0YV14</accession>
<dbReference type="KEGG" id="csl:COCSUDRAFT_66515"/>
<evidence type="ECO:0000256" key="1">
    <source>
        <dbReference type="ARBA" id="ARBA00022490"/>
    </source>
</evidence>
<dbReference type="GO" id="GO:0003743">
    <property type="term" value="F:translation initiation factor activity"/>
    <property type="evidence" value="ECO:0007669"/>
    <property type="project" value="UniProtKB-KW"/>
</dbReference>
<feature type="compositionally biased region" description="Basic and acidic residues" evidence="4">
    <location>
        <begin position="80"/>
        <end position="94"/>
    </location>
</feature>
<keyword evidence="2 5" id="KW-0396">Initiation factor</keyword>
<dbReference type="Proteomes" id="UP000007264">
    <property type="component" value="Unassembled WGS sequence"/>
</dbReference>
<dbReference type="Gene3D" id="1.10.246.60">
    <property type="entry name" value="Eukaryotic translation initiation factor 3 like domains"/>
    <property type="match status" value="1"/>
</dbReference>
<name>I0YV14_COCSC</name>
<dbReference type="STRING" id="574566.I0YV14"/>
<dbReference type="RefSeq" id="XP_005646777.1">
    <property type="nucleotide sequence ID" value="XM_005646720.1"/>
</dbReference>
<dbReference type="GeneID" id="17040495"/>
<gene>
    <name evidence="5" type="ORF">COCSUDRAFT_66515</name>
</gene>
<dbReference type="EMBL" id="AGSI01000010">
    <property type="protein sequence ID" value="EIE22233.1"/>
    <property type="molecule type" value="Genomic_DNA"/>
</dbReference>
<evidence type="ECO:0000256" key="4">
    <source>
        <dbReference type="SAM" id="MobiDB-lite"/>
    </source>
</evidence>
<dbReference type="PANTHER" id="PTHR21681">
    <property type="entry name" value="EUKARYOTIC TRANSLATION INITIATION FACTOR 3 SUBUNIT J"/>
    <property type="match status" value="1"/>
</dbReference>
<dbReference type="Pfam" id="PF08597">
    <property type="entry name" value="eIF3_subunit"/>
    <property type="match status" value="1"/>
</dbReference>
<evidence type="ECO:0000313" key="6">
    <source>
        <dbReference type="Proteomes" id="UP000007264"/>
    </source>
</evidence>
<organism evidence="5 6">
    <name type="scientific">Coccomyxa subellipsoidea (strain C-169)</name>
    <name type="common">Green microalga</name>
    <dbReference type="NCBI Taxonomy" id="574566"/>
    <lineage>
        <taxon>Eukaryota</taxon>
        <taxon>Viridiplantae</taxon>
        <taxon>Chlorophyta</taxon>
        <taxon>core chlorophytes</taxon>
        <taxon>Trebouxiophyceae</taxon>
        <taxon>Trebouxiophyceae incertae sedis</taxon>
        <taxon>Coccomyxaceae</taxon>
        <taxon>Coccomyxa</taxon>
        <taxon>Coccomyxa subellipsoidea</taxon>
    </lineage>
</organism>
<keyword evidence="3" id="KW-0648">Protein biosynthesis</keyword>
<evidence type="ECO:0000256" key="2">
    <source>
        <dbReference type="ARBA" id="ARBA00022540"/>
    </source>
</evidence>
<feature type="region of interest" description="Disordered" evidence="4">
    <location>
        <begin position="27"/>
        <end position="106"/>
    </location>
</feature>
<reference evidence="5 6" key="1">
    <citation type="journal article" date="2012" name="Genome Biol.">
        <title>The genome of the polar eukaryotic microalga coccomyxa subellipsoidea reveals traits of cold adaptation.</title>
        <authorList>
            <person name="Blanc G."/>
            <person name="Agarkova I."/>
            <person name="Grimwood J."/>
            <person name="Kuo A."/>
            <person name="Brueggeman A."/>
            <person name="Dunigan D."/>
            <person name="Gurnon J."/>
            <person name="Ladunga I."/>
            <person name="Lindquist E."/>
            <person name="Lucas S."/>
            <person name="Pangilinan J."/>
            <person name="Proschold T."/>
            <person name="Salamov A."/>
            <person name="Schmutz J."/>
            <person name="Weeks D."/>
            <person name="Yamada T."/>
            <person name="Claverie J.M."/>
            <person name="Grigoriev I."/>
            <person name="Van Etten J."/>
            <person name="Lomsadze A."/>
            <person name="Borodovsky M."/>
        </authorList>
    </citation>
    <scope>NUCLEOTIDE SEQUENCE [LARGE SCALE GENOMIC DNA]</scope>
    <source>
        <strain evidence="5 6">C-169</strain>
    </source>
</reference>
<dbReference type="AlphaFoldDB" id="I0YV14"/>